<comment type="caution">
    <text evidence="3">The sequence shown here is derived from an EMBL/GenBank/DDBJ whole genome shotgun (WGS) entry which is preliminary data.</text>
</comment>
<feature type="compositionally biased region" description="Basic and acidic residues" evidence="2">
    <location>
        <begin position="1"/>
        <end position="13"/>
    </location>
</feature>
<feature type="compositionally biased region" description="Basic and acidic residues" evidence="2">
    <location>
        <begin position="158"/>
        <end position="208"/>
    </location>
</feature>
<sequence length="381" mass="41641">MSLTGDKIDDSRQGRAGAWFSPRGTPTERTASPDATPTKMRGSPLGTSAPPSPGRPKPSSPARFSLFSSSVSAALKSIASSPVPAPQEDELANVDIEAALFPSGTPPEGDGVSPAAFKNLHMNATGLLRKFQSAYRHRTAAFRELEAEQEAQEEEKSEFETRTRHLKMQLEDMARKAAESEATMRELMDELNKEKKLRIVEQRAREKSSISSSMSTRSEDLDAEDDQRRSTRRRSGLTVKSDLSSDTDEDSVEEASVFSRSRSPTLTASTLDVGSLENMPPPPPPPSHTKPAMLGPPRAPRQAQPQMSTIQKLFKGMSSEAPKDDEMRAVYSCRNCQGQDASVAWDTASLLRDENRGLKKRVGELEEAVEEALDAVNGIRL</sequence>
<evidence type="ECO:0000313" key="3">
    <source>
        <dbReference type="EMBL" id="KAF4503887.1"/>
    </source>
</evidence>
<protein>
    <submittedName>
        <fullName evidence="3">Uncharacterized protein</fullName>
    </submittedName>
</protein>
<keyword evidence="4" id="KW-1185">Reference proteome</keyword>
<accession>A0A8H4PF56</accession>
<dbReference type="EMBL" id="JAAVMX010000013">
    <property type="protein sequence ID" value="KAF4503887.1"/>
    <property type="molecule type" value="Genomic_DNA"/>
</dbReference>
<dbReference type="Proteomes" id="UP000557566">
    <property type="component" value="Unassembled WGS sequence"/>
</dbReference>
<reference evidence="3 4" key="1">
    <citation type="journal article" date="2020" name="Genome Biol. Evol.">
        <title>A new high-quality draft genome assembly of the Chinese cordyceps Ophiocordyceps sinensis.</title>
        <authorList>
            <person name="Shu R."/>
            <person name="Zhang J."/>
            <person name="Meng Q."/>
            <person name="Zhang H."/>
            <person name="Zhou G."/>
            <person name="Li M."/>
            <person name="Wu P."/>
            <person name="Zhao Y."/>
            <person name="Chen C."/>
            <person name="Qin Q."/>
        </authorList>
    </citation>
    <scope>NUCLEOTIDE SEQUENCE [LARGE SCALE GENOMIC DNA]</scope>
    <source>
        <strain evidence="3 4">IOZ07</strain>
    </source>
</reference>
<feature type="compositionally biased region" description="Polar residues" evidence="2">
    <location>
        <begin position="258"/>
        <end position="272"/>
    </location>
</feature>
<keyword evidence="1" id="KW-0175">Coiled coil</keyword>
<name>A0A8H4PF56_9HYPO</name>
<feature type="compositionally biased region" description="Acidic residues" evidence="2">
    <location>
        <begin position="147"/>
        <end position="157"/>
    </location>
</feature>
<organism evidence="3 4">
    <name type="scientific">Ophiocordyceps sinensis</name>
    <dbReference type="NCBI Taxonomy" id="72228"/>
    <lineage>
        <taxon>Eukaryota</taxon>
        <taxon>Fungi</taxon>
        <taxon>Dikarya</taxon>
        <taxon>Ascomycota</taxon>
        <taxon>Pezizomycotina</taxon>
        <taxon>Sordariomycetes</taxon>
        <taxon>Hypocreomycetidae</taxon>
        <taxon>Hypocreales</taxon>
        <taxon>Ophiocordycipitaceae</taxon>
        <taxon>Ophiocordyceps</taxon>
    </lineage>
</organism>
<feature type="compositionally biased region" description="Pro residues" evidence="2">
    <location>
        <begin position="50"/>
        <end position="59"/>
    </location>
</feature>
<proteinExistence type="predicted"/>
<dbReference type="AlphaFoldDB" id="A0A8H4PF56"/>
<dbReference type="OrthoDB" id="5377009at2759"/>
<feature type="compositionally biased region" description="Pro residues" evidence="2">
    <location>
        <begin position="279"/>
        <end position="288"/>
    </location>
</feature>
<feature type="coiled-coil region" evidence="1">
    <location>
        <begin position="348"/>
        <end position="375"/>
    </location>
</feature>
<gene>
    <name evidence="3" type="ORF">G6O67_008823</name>
</gene>
<evidence type="ECO:0000256" key="1">
    <source>
        <dbReference type="SAM" id="Coils"/>
    </source>
</evidence>
<feature type="region of interest" description="Disordered" evidence="2">
    <location>
        <begin position="145"/>
        <end position="307"/>
    </location>
</feature>
<feature type="region of interest" description="Disordered" evidence="2">
    <location>
        <begin position="1"/>
        <end position="64"/>
    </location>
</feature>
<evidence type="ECO:0000313" key="4">
    <source>
        <dbReference type="Proteomes" id="UP000557566"/>
    </source>
</evidence>
<evidence type="ECO:0000256" key="2">
    <source>
        <dbReference type="SAM" id="MobiDB-lite"/>
    </source>
</evidence>